<dbReference type="InterPro" id="IPR036291">
    <property type="entry name" value="NAD(P)-bd_dom_sf"/>
</dbReference>
<dbReference type="Proteomes" id="UP000317291">
    <property type="component" value="Unassembled WGS sequence"/>
</dbReference>
<dbReference type="PANTHER" id="PTHR44196:SF2">
    <property type="entry name" value="SHORT-CHAIN DEHYDROGENASE-RELATED"/>
    <property type="match status" value="1"/>
</dbReference>
<dbReference type="Pfam" id="PF00106">
    <property type="entry name" value="adh_short"/>
    <property type="match status" value="1"/>
</dbReference>
<sequence>MGLPNPSPATAALVTGASSGIGSELAYELARRGHQVILVARHTDQLELVASTITQRGGRAHIIACDLTDRAERRHLTARVADLGLTVTVLVNNAGMSTLAAVADADLDAELAVVELDVAAVVDLCVTFLSPMVAHGAGAVLNVASTGAFQPLPGQASYGAAKAFVLSYTQSLVGELDGTGVTATVLCPGPVDTGFGEKAGFTKSDAEAALPAVMWKSPEYVAVTAIDALDKGRPVVIPGRANQVARRLGALVPRTLLTRALASQSPALRGRR</sequence>
<dbReference type="GO" id="GO:0016020">
    <property type="term" value="C:membrane"/>
    <property type="evidence" value="ECO:0007669"/>
    <property type="project" value="TreeGrafter"/>
</dbReference>
<dbReference type="SMART" id="SM00822">
    <property type="entry name" value="PKS_KR"/>
    <property type="match status" value="1"/>
</dbReference>
<comment type="caution">
    <text evidence="5">The sequence shown here is derived from an EMBL/GenBank/DDBJ whole genome shotgun (WGS) entry which is preliminary data.</text>
</comment>
<organism evidence="5 6">
    <name type="scientific">Tsukamurella asaccharolytica</name>
    <dbReference type="NCBI Taxonomy" id="2592067"/>
    <lineage>
        <taxon>Bacteria</taxon>
        <taxon>Bacillati</taxon>
        <taxon>Actinomycetota</taxon>
        <taxon>Actinomycetes</taxon>
        <taxon>Mycobacteriales</taxon>
        <taxon>Tsukamurellaceae</taxon>
        <taxon>Tsukamurella</taxon>
    </lineage>
</organism>
<dbReference type="EMBL" id="VIGW01000004">
    <property type="protein sequence ID" value="TWS19591.1"/>
    <property type="molecule type" value="Genomic_DNA"/>
</dbReference>
<protein>
    <submittedName>
        <fullName evidence="5">SDR family NAD(P)-dependent oxidoreductase</fullName>
    </submittedName>
</protein>
<proteinExistence type="inferred from homology"/>
<evidence type="ECO:0000259" key="4">
    <source>
        <dbReference type="SMART" id="SM00822"/>
    </source>
</evidence>
<keyword evidence="2" id="KW-0560">Oxidoreductase</keyword>
<gene>
    <name evidence="5" type="ORF">FK529_10420</name>
</gene>
<feature type="domain" description="Ketoreductase" evidence="4">
    <location>
        <begin position="10"/>
        <end position="194"/>
    </location>
</feature>
<dbReference type="Gene3D" id="3.40.50.720">
    <property type="entry name" value="NAD(P)-binding Rossmann-like Domain"/>
    <property type="match status" value="1"/>
</dbReference>
<dbReference type="SUPFAM" id="SSF51735">
    <property type="entry name" value="NAD(P)-binding Rossmann-fold domains"/>
    <property type="match status" value="1"/>
</dbReference>
<evidence type="ECO:0000313" key="6">
    <source>
        <dbReference type="Proteomes" id="UP000317291"/>
    </source>
</evidence>
<reference evidence="5 6" key="1">
    <citation type="submission" date="2019-06" db="EMBL/GenBank/DDBJ databases">
        <title>Tsukamurella conjunctivitidis sp. nov., Tsukamurella assacharolytica sp. nov. and Tsukamurella sputae sp. nov. isolated from patients with conjunctivitis, bacteraemia (lymphoma) and respiratory infection (sputum) in Hong Kong.</title>
        <authorList>
            <person name="Teng J.L.L."/>
            <person name="Lee H.H."/>
            <person name="Fong J.Y.H."/>
            <person name="Fok K.M.N."/>
            <person name="Lau S.K.P."/>
            <person name="Woo P.C.Y."/>
        </authorList>
    </citation>
    <scope>NUCLEOTIDE SEQUENCE [LARGE SCALE GENOMIC DNA]</scope>
    <source>
        <strain evidence="5 6">HKU71</strain>
    </source>
</reference>
<accession>A0A5C5RBU1</accession>
<comment type="similarity">
    <text evidence="1 3">Belongs to the short-chain dehydrogenases/reductases (SDR) family.</text>
</comment>
<dbReference type="InterPro" id="IPR057326">
    <property type="entry name" value="KR_dom"/>
</dbReference>
<dbReference type="GO" id="GO:0016491">
    <property type="term" value="F:oxidoreductase activity"/>
    <property type="evidence" value="ECO:0007669"/>
    <property type="project" value="UniProtKB-KW"/>
</dbReference>
<dbReference type="PANTHER" id="PTHR44196">
    <property type="entry name" value="DEHYDROGENASE/REDUCTASE SDR FAMILY MEMBER 7B"/>
    <property type="match status" value="1"/>
</dbReference>
<dbReference type="AlphaFoldDB" id="A0A5C5RBU1"/>
<dbReference type="RefSeq" id="WP_146560913.1">
    <property type="nucleotide sequence ID" value="NZ_VIGW01000004.1"/>
</dbReference>
<dbReference type="InterPro" id="IPR002347">
    <property type="entry name" value="SDR_fam"/>
</dbReference>
<name>A0A5C5RBU1_9ACTN</name>
<dbReference type="PIRSF" id="PIRSF000126">
    <property type="entry name" value="11-beta-HSD1"/>
    <property type="match status" value="1"/>
</dbReference>
<dbReference type="PRINTS" id="PR00081">
    <property type="entry name" value="GDHRDH"/>
</dbReference>
<evidence type="ECO:0000256" key="2">
    <source>
        <dbReference type="ARBA" id="ARBA00023002"/>
    </source>
</evidence>
<evidence type="ECO:0000256" key="1">
    <source>
        <dbReference type="ARBA" id="ARBA00006484"/>
    </source>
</evidence>
<evidence type="ECO:0000313" key="5">
    <source>
        <dbReference type="EMBL" id="TWS19591.1"/>
    </source>
</evidence>
<dbReference type="OrthoDB" id="9797538at2"/>
<keyword evidence="6" id="KW-1185">Reference proteome</keyword>
<evidence type="ECO:0000256" key="3">
    <source>
        <dbReference type="RuleBase" id="RU000363"/>
    </source>
</evidence>
<dbReference type="PRINTS" id="PR00080">
    <property type="entry name" value="SDRFAMILY"/>
</dbReference>
<dbReference type="CDD" id="cd05233">
    <property type="entry name" value="SDR_c"/>
    <property type="match status" value="1"/>
</dbReference>